<feature type="signal peptide" evidence="4">
    <location>
        <begin position="1"/>
        <end position="34"/>
    </location>
</feature>
<dbReference type="Pfam" id="PF14905">
    <property type="entry name" value="OMP_b-brl_3"/>
    <property type="match status" value="1"/>
</dbReference>
<dbReference type="InterPro" id="IPR041700">
    <property type="entry name" value="OMP_b-brl_3"/>
</dbReference>
<sequence>MKRNLNNFILFSIMKSVNAIFTFLLFLCPNITMAQQDSTSVSKNDSITWNKELDGVVVKAQRQLIKQDIDRIAYDVQADEESKTLTVMDMLRKVPMVTVDGQDNIQVKGNSSFKVYKNGHLDPSLTRNAKEVFKSMPASTVKRIEVITDPGAREDAEGVDAILNIVTLSNTKMQGITGVVSSSLNTLGHSSFYSSLTSQLGKLMLSVDYGYSGMTRHDSYNRVEKSSTYLDTRNTMFGGAEGSNPGDIHYADIDASYDIDSLNLLSASFGGYFYTLNVQGDGYNQLLNPAGQQLYSYRNSYWTPGYNHHSWNGRFDYQHKTHLDGERLTLSYMLALTRQHTDQENAYTDLYNVSFPYTGSLMRERERFTEHTFQIDWLRPLGRGHQLEIGAKYIDRHNNSNSSQTFYGIDADTSDDFQHTTRVLAGYADYIFRTTKFSARAGLRYEYSYMRGSYPDGKNATFDKHLGDWVPQATLQYQLTAAQSLKLNYTTSINRPGISYLNPAVMVSPSSVSQGNPQLSSSHTQRFSLIYTYIMPRLTLQLAPSYTAYSSGITSVVTAKDDIRYSTYDNILRYRRFSVEQYVQWKPFDTTTLAFNNNVRYEHYEHPSLCYSNHGWSDNYSVSLQQRLPLKLRLSLSAYGKVGHSPSSVYYLQHGYFNYYASLQRSFLKGDRLTVRLTAKAPFNKYWEMEAETVNGDFTGIERSWNRSRSFSISASWRFGSLKSSVKKTEHSIDNSDVVGGISRGN</sequence>
<dbReference type="AlphaFoldDB" id="A0A928BT44"/>
<protein>
    <submittedName>
        <fullName evidence="6">TonB-dependent receptor</fullName>
    </submittedName>
</protein>
<evidence type="ECO:0000256" key="1">
    <source>
        <dbReference type="ARBA" id="ARBA00004442"/>
    </source>
</evidence>
<feature type="domain" description="Outer membrane protein beta-barrel" evidence="5">
    <location>
        <begin position="319"/>
        <end position="717"/>
    </location>
</feature>
<dbReference type="Gene3D" id="2.170.130.10">
    <property type="entry name" value="TonB-dependent receptor, plug domain"/>
    <property type="match status" value="1"/>
</dbReference>
<comment type="caution">
    <text evidence="6">The sequence shown here is derived from an EMBL/GenBank/DDBJ whole genome shotgun (WGS) entry which is preliminary data.</text>
</comment>
<keyword evidence="6" id="KW-0675">Receptor</keyword>
<dbReference type="Proteomes" id="UP000763088">
    <property type="component" value="Unassembled WGS sequence"/>
</dbReference>
<evidence type="ECO:0000259" key="5">
    <source>
        <dbReference type="Pfam" id="PF14905"/>
    </source>
</evidence>
<dbReference type="Gene3D" id="2.40.170.20">
    <property type="entry name" value="TonB-dependent receptor, beta-barrel domain"/>
    <property type="match status" value="1"/>
</dbReference>
<dbReference type="InterPro" id="IPR036942">
    <property type="entry name" value="Beta-barrel_TonB_sf"/>
</dbReference>
<evidence type="ECO:0000256" key="3">
    <source>
        <dbReference type="ARBA" id="ARBA00023237"/>
    </source>
</evidence>
<dbReference type="PANTHER" id="PTHR40980:SF3">
    <property type="entry name" value="TONB-DEPENDENT RECEPTOR-LIKE BETA-BARREL DOMAIN-CONTAINING PROTEIN"/>
    <property type="match status" value="1"/>
</dbReference>
<keyword evidence="3" id="KW-0998">Cell outer membrane</keyword>
<name>A0A928BT44_XYLRU</name>
<gene>
    <name evidence="6" type="ORF">E7102_08540</name>
</gene>
<dbReference type="EMBL" id="SUYD01000010">
    <property type="protein sequence ID" value="MBE6266502.1"/>
    <property type="molecule type" value="Genomic_DNA"/>
</dbReference>
<evidence type="ECO:0000313" key="7">
    <source>
        <dbReference type="Proteomes" id="UP000763088"/>
    </source>
</evidence>
<organism evidence="6 7">
    <name type="scientific">Xylanibacter ruminicola</name>
    <name type="common">Prevotella ruminicola</name>
    <dbReference type="NCBI Taxonomy" id="839"/>
    <lineage>
        <taxon>Bacteria</taxon>
        <taxon>Pseudomonadati</taxon>
        <taxon>Bacteroidota</taxon>
        <taxon>Bacteroidia</taxon>
        <taxon>Bacteroidales</taxon>
        <taxon>Prevotellaceae</taxon>
        <taxon>Xylanibacter</taxon>
    </lineage>
</organism>
<dbReference type="PANTHER" id="PTHR40980">
    <property type="entry name" value="PLUG DOMAIN-CONTAINING PROTEIN"/>
    <property type="match status" value="1"/>
</dbReference>
<feature type="chain" id="PRO_5038056896" evidence="4">
    <location>
        <begin position="35"/>
        <end position="746"/>
    </location>
</feature>
<dbReference type="InterPro" id="IPR037066">
    <property type="entry name" value="Plug_dom_sf"/>
</dbReference>
<evidence type="ECO:0000256" key="4">
    <source>
        <dbReference type="SAM" id="SignalP"/>
    </source>
</evidence>
<comment type="subcellular location">
    <subcellularLocation>
        <location evidence="1">Cell outer membrane</location>
    </subcellularLocation>
</comment>
<keyword evidence="4" id="KW-0732">Signal</keyword>
<proteinExistence type="predicted"/>
<evidence type="ECO:0000256" key="2">
    <source>
        <dbReference type="ARBA" id="ARBA00023136"/>
    </source>
</evidence>
<dbReference type="SUPFAM" id="SSF56935">
    <property type="entry name" value="Porins"/>
    <property type="match status" value="1"/>
</dbReference>
<keyword evidence="2" id="KW-0472">Membrane</keyword>
<dbReference type="GO" id="GO:0009279">
    <property type="term" value="C:cell outer membrane"/>
    <property type="evidence" value="ECO:0007669"/>
    <property type="project" value="UniProtKB-SubCell"/>
</dbReference>
<reference evidence="6" key="1">
    <citation type="submission" date="2019-04" db="EMBL/GenBank/DDBJ databases">
        <title>Evolution of Biomass-Degrading Anaerobic Consortia Revealed by Metagenomics.</title>
        <authorList>
            <person name="Peng X."/>
        </authorList>
    </citation>
    <scope>NUCLEOTIDE SEQUENCE</scope>
    <source>
        <strain evidence="6">SIG141</strain>
    </source>
</reference>
<accession>A0A928BT44</accession>
<evidence type="ECO:0000313" key="6">
    <source>
        <dbReference type="EMBL" id="MBE6266502.1"/>
    </source>
</evidence>